<comment type="similarity">
    <text evidence="6 7">Belongs to the APS kinase family.</text>
</comment>
<evidence type="ECO:0000256" key="3">
    <source>
        <dbReference type="ARBA" id="ARBA00022679"/>
    </source>
</evidence>
<dbReference type="CDD" id="cd02027">
    <property type="entry name" value="APSK"/>
    <property type="match status" value="1"/>
</dbReference>
<keyword evidence="5 6" id="KW-0067">ATP-binding</keyword>
<dbReference type="GO" id="GO:0004020">
    <property type="term" value="F:adenylylsulfate kinase activity"/>
    <property type="evidence" value="ECO:0007669"/>
    <property type="project" value="UniProtKB-UniRule"/>
</dbReference>
<dbReference type="GO" id="GO:0070814">
    <property type="term" value="P:hydrogen sulfide biosynthetic process"/>
    <property type="evidence" value="ECO:0007669"/>
    <property type="project" value="UniProtKB-UniRule"/>
</dbReference>
<keyword evidence="4 6" id="KW-0547">Nucleotide-binding</keyword>
<evidence type="ECO:0000259" key="8">
    <source>
        <dbReference type="Pfam" id="PF01583"/>
    </source>
</evidence>
<gene>
    <name evidence="6" type="primary">cysC</name>
    <name evidence="9" type="ORF">MELA_03041</name>
</gene>
<dbReference type="PANTHER" id="PTHR42700:SF1">
    <property type="entry name" value="SULFATE ADENYLYLTRANSFERASE"/>
    <property type="match status" value="1"/>
</dbReference>
<dbReference type="Gene3D" id="3.40.50.300">
    <property type="entry name" value="P-loop containing nucleotide triphosphate hydrolases"/>
    <property type="match status" value="1"/>
</dbReference>
<evidence type="ECO:0000313" key="9">
    <source>
        <dbReference type="EMBL" id="VUZ86636.1"/>
    </source>
</evidence>
<dbReference type="NCBIfam" id="TIGR00455">
    <property type="entry name" value="apsK"/>
    <property type="match status" value="1"/>
</dbReference>
<evidence type="ECO:0000256" key="7">
    <source>
        <dbReference type="RuleBase" id="RU004347"/>
    </source>
</evidence>
<dbReference type="SUPFAM" id="SSF52540">
    <property type="entry name" value="P-loop containing nucleoside triphosphate hydrolases"/>
    <property type="match status" value="1"/>
</dbReference>
<dbReference type="GO" id="GO:0005524">
    <property type="term" value="F:ATP binding"/>
    <property type="evidence" value="ECO:0007669"/>
    <property type="project" value="UniProtKB-UniRule"/>
</dbReference>
<sequence length="203" mass="22457">MQQKGFTVWFTGLPCSGKSTLAHALKQRLGAIDLPVEILDGDEVRTRLTKGLGFSKADRDENIRRIAYVAKLLSRARAVAIVAAVSPYREIRDEARAEITHFVEIHVDCPLEECIRRDVKGMYAKAMNGEIANFTGVSDPYEPPLRPDVTVKTGAEEVGESLAKILCRLGQLGYIPQHLVEPGMGPEEDQRIVAKLRALGYID</sequence>
<protein>
    <recommendedName>
        <fullName evidence="2 6">Adenylyl-sulfate kinase</fullName>
        <ecNumber evidence="2 6">2.7.1.25</ecNumber>
    </recommendedName>
    <alternativeName>
        <fullName evidence="6">APS kinase</fullName>
    </alternativeName>
    <alternativeName>
        <fullName evidence="6">ATP adenosine-5'-phosphosulfate 3'-phosphotransferase</fullName>
    </alternativeName>
    <alternativeName>
        <fullName evidence="6">Adenosine-5'-phosphosulfate kinase</fullName>
    </alternativeName>
</protein>
<dbReference type="GO" id="GO:0004781">
    <property type="term" value="F:sulfate adenylyltransferase (ATP) activity"/>
    <property type="evidence" value="ECO:0007669"/>
    <property type="project" value="TreeGrafter"/>
</dbReference>
<keyword evidence="6 7" id="KW-0418">Kinase</keyword>
<dbReference type="Pfam" id="PF01583">
    <property type="entry name" value="APS_kinase"/>
    <property type="match status" value="1"/>
</dbReference>
<dbReference type="UniPathway" id="UPA00140">
    <property type="reaction ID" value="UER00205"/>
</dbReference>
<evidence type="ECO:0000256" key="5">
    <source>
        <dbReference type="ARBA" id="ARBA00022840"/>
    </source>
</evidence>
<dbReference type="AlphaFoldDB" id="A0A564ZNF6"/>
<evidence type="ECO:0000313" key="10">
    <source>
        <dbReference type="Proteomes" id="UP000334340"/>
    </source>
</evidence>
<evidence type="ECO:0000256" key="1">
    <source>
        <dbReference type="ARBA" id="ARBA00001823"/>
    </source>
</evidence>
<evidence type="ECO:0000256" key="2">
    <source>
        <dbReference type="ARBA" id="ARBA00012121"/>
    </source>
</evidence>
<dbReference type="PANTHER" id="PTHR42700">
    <property type="entry name" value="SULFATE ADENYLYLTRANSFERASE"/>
    <property type="match status" value="1"/>
</dbReference>
<dbReference type="NCBIfam" id="NF003013">
    <property type="entry name" value="PRK03846.1"/>
    <property type="match status" value="1"/>
</dbReference>
<accession>A0A564ZNF6</accession>
<organism evidence="9 10">
    <name type="scientific">Candidatus Methylomirabilis lanthanidiphila</name>
    <dbReference type="NCBI Taxonomy" id="2211376"/>
    <lineage>
        <taxon>Bacteria</taxon>
        <taxon>Candidatus Methylomirabilota</taxon>
        <taxon>Candidatus Methylomirabilia</taxon>
        <taxon>Candidatus Methylomirabilales</taxon>
        <taxon>Candidatus Methylomirabilaceae</taxon>
        <taxon>Candidatus Methylomirabilis</taxon>
    </lineage>
</organism>
<feature type="domain" description="APS kinase" evidence="8">
    <location>
        <begin position="4"/>
        <end position="152"/>
    </location>
</feature>
<dbReference type="InterPro" id="IPR002891">
    <property type="entry name" value="APS"/>
</dbReference>
<dbReference type="GO" id="GO:0005737">
    <property type="term" value="C:cytoplasm"/>
    <property type="evidence" value="ECO:0007669"/>
    <property type="project" value="TreeGrafter"/>
</dbReference>
<dbReference type="EMBL" id="CABIKM010000079">
    <property type="protein sequence ID" value="VUZ86636.1"/>
    <property type="molecule type" value="Genomic_DNA"/>
</dbReference>
<dbReference type="EC" id="2.7.1.25" evidence="2 6"/>
<evidence type="ECO:0000256" key="4">
    <source>
        <dbReference type="ARBA" id="ARBA00022741"/>
    </source>
</evidence>
<keyword evidence="6" id="KW-0597">Phosphoprotein</keyword>
<proteinExistence type="inferred from homology"/>
<dbReference type="InterPro" id="IPR050512">
    <property type="entry name" value="Sulf_AdTrans/APS_kinase"/>
</dbReference>
<evidence type="ECO:0000256" key="6">
    <source>
        <dbReference type="HAMAP-Rule" id="MF_00065"/>
    </source>
</evidence>
<dbReference type="HAMAP" id="MF_00065">
    <property type="entry name" value="Adenylyl_sulf_kinase"/>
    <property type="match status" value="1"/>
</dbReference>
<reference evidence="9 10" key="1">
    <citation type="submission" date="2019-07" db="EMBL/GenBank/DDBJ databases">
        <authorList>
            <person name="Cremers G."/>
        </authorList>
    </citation>
    <scope>NUCLEOTIDE SEQUENCE [LARGE SCALE GENOMIC DNA]</scope>
</reference>
<comment type="function">
    <text evidence="6 7">Catalyzes the synthesis of activated sulfate.</text>
</comment>
<dbReference type="GO" id="GO:0019379">
    <property type="term" value="P:sulfate assimilation, phosphoadenylyl sulfate reduction by phosphoadenylyl-sulfate reductase (thioredoxin)"/>
    <property type="evidence" value="ECO:0007669"/>
    <property type="project" value="TreeGrafter"/>
</dbReference>
<feature type="active site" description="Phosphoserine intermediate" evidence="6">
    <location>
        <position position="86"/>
    </location>
</feature>
<dbReference type="Proteomes" id="UP000334340">
    <property type="component" value="Unassembled WGS sequence"/>
</dbReference>
<keyword evidence="10" id="KW-1185">Reference proteome</keyword>
<keyword evidence="3 6" id="KW-0808">Transferase</keyword>
<comment type="catalytic activity">
    <reaction evidence="1 6 7">
        <text>adenosine 5'-phosphosulfate + ATP = 3'-phosphoadenylyl sulfate + ADP + H(+)</text>
        <dbReference type="Rhea" id="RHEA:24152"/>
        <dbReference type="ChEBI" id="CHEBI:15378"/>
        <dbReference type="ChEBI" id="CHEBI:30616"/>
        <dbReference type="ChEBI" id="CHEBI:58243"/>
        <dbReference type="ChEBI" id="CHEBI:58339"/>
        <dbReference type="ChEBI" id="CHEBI:456216"/>
        <dbReference type="EC" id="2.7.1.25"/>
    </reaction>
</comment>
<dbReference type="NCBIfam" id="NF002059">
    <property type="entry name" value="PRK00889.1"/>
    <property type="match status" value="1"/>
</dbReference>
<dbReference type="InterPro" id="IPR059117">
    <property type="entry name" value="APS_kinase_dom"/>
</dbReference>
<feature type="binding site" evidence="6">
    <location>
        <begin position="12"/>
        <end position="19"/>
    </location>
    <ligand>
        <name>ATP</name>
        <dbReference type="ChEBI" id="CHEBI:30616"/>
    </ligand>
</feature>
<name>A0A564ZNF6_9BACT</name>
<comment type="pathway">
    <text evidence="6 7">Sulfur metabolism; hydrogen sulfide biosynthesis; sulfite from sulfate: step 2/3.</text>
</comment>
<dbReference type="GO" id="GO:0010134">
    <property type="term" value="P:sulfate assimilation via adenylyl sulfate reduction"/>
    <property type="evidence" value="ECO:0007669"/>
    <property type="project" value="TreeGrafter"/>
</dbReference>
<dbReference type="InterPro" id="IPR027417">
    <property type="entry name" value="P-loop_NTPase"/>
</dbReference>